<reference evidence="1 2" key="1">
    <citation type="submission" date="2020-08" db="EMBL/GenBank/DDBJ databases">
        <title>Genomic Encyclopedia of Type Strains, Phase IV (KMG-IV): sequencing the most valuable type-strain genomes for metagenomic binning, comparative biology and taxonomic classification.</title>
        <authorList>
            <person name="Goeker M."/>
        </authorList>
    </citation>
    <scope>NUCLEOTIDE SEQUENCE [LARGE SCALE GENOMIC DNA]</scope>
    <source>
        <strain evidence="1 2">DSM 45385</strain>
    </source>
</reference>
<evidence type="ECO:0000313" key="1">
    <source>
        <dbReference type="EMBL" id="MBB5080100.1"/>
    </source>
</evidence>
<protein>
    <submittedName>
        <fullName evidence="1">Uncharacterized protein</fullName>
    </submittedName>
</protein>
<dbReference type="EMBL" id="JACHIN010000007">
    <property type="protein sequence ID" value="MBB5080100.1"/>
    <property type="molecule type" value="Genomic_DNA"/>
</dbReference>
<keyword evidence="2" id="KW-1185">Reference proteome</keyword>
<evidence type="ECO:0000313" key="2">
    <source>
        <dbReference type="Proteomes" id="UP000568380"/>
    </source>
</evidence>
<accession>A0A7W8A5U4</accession>
<dbReference type="Proteomes" id="UP000568380">
    <property type="component" value="Unassembled WGS sequence"/>
</dbReference>
<dbReference type="AlphaFoldDB" id="A0A7W8A5U4"/>
<organism evidence="1 2">
    <name type="scientific">Nonomuraea endophytica</name>
    <dbReference type="NCBI Taxonomy" id="714136"/>
    <lineage>
        <taxon>Bacteria</taxon>
        <taxon>Bacillati</taxon>
        <taxon>Actinomycetota</taxon>
        <taxon>Actinomycetes</taxon>
        <taxon>Streptosporangiales</taxon>
        <taxon>Streptosporangiaceae</taxon>
        <taxon>Nonomuraea</taxon>
    </lineage>
</organism>
<dbReference type="RefSeq" id="WP_184966219.1">
    <property type="nucleotide sequence ID" value="NZ_JACHIN010000007.1"/>
</dbReference>
<sequence>MTEQVWTVAWWQSGWGVWQGEEPDLTTEPTYTTLNLPHVASEGATYWALGVIPHGSGSVRCQFGGDPDGMAKWETWIEEQRAIRRRRRRRLWLF</sequence>
<proteinExistence type="predicted"/>
<gene>
    <name evidence="1" type="ORF">HNR40_005586</name>
</gene>
<name>A0A7W8A5U4_9ACTN</name>
<comment type="caution">
    <text evidence="1">The sequence shown here is derived from an EMBL/GenBank/DDBJ whole genome shotgun (WGS) entry which is preliminary data.</text>
</comment>